<evidence type="ECO:0000256" key="2">
    <source>
        <dbReference type="ARBA" id="ARBA00022729"/>
    </source>
</evidence>
<dbReference type="GO" id="GO:0042597">
    <property type="term" value="C:periplasmic space"/>
    <property type="evidence" value="ECO:0007669"/>
    <property type="project" value="UniProtKB-SubCell"/>
</dbReference>
<dbReference type="Proteomes" id="UP000023067">
    <property type="component" value="Unassembled WGS sequence"/>
</dbReference>
<dbReference type="HOGENOM" id="CLU_451058_0_0_11"/>
<dbReference type="GO" id="GO:0016829">
    <property type="term" value="F:lyase activity"/>
    <property type="evidence" value="ECO:0007669"/>
    <property type="project" value="UniProtKB-KW"/>
</dbReference>
<accession>Z9JT15</accession>
<dbReference type="OrthoDB" id="4592556at2"/>
<dbReference type="PANTHER" id="PTHR39210:SF1">
    <property type="entry name" value="HEPARIN-SULFATE LYASE"/>
    <property type="match status" value="1"/>
</dbReference>
<feature type="domain" description="Heparinase II/III-like C-terminal" evidence="6">
    <location>
        <begin position="347"/>
        <end position="514"/>
    </location>
</feature>
<proteinExistence type="predicted"/>
<protein>
    <submittedName>
        <fullName evidence="8">Uncharacterized protein</fullName>
    </submittedName>
</protein>
<evidence type="ECO:0000256" key="5">
    <source>
        <dbReference type="SAM" id="MobiDB-lite"/>
    </source>
</evidence>
<dbReference type="Pfam" id="PF16889">
    <property type="entry name" value="Hepar_II_III_N"/>
    <property type="match status" value="1"/>
</dbReference>
<dbReference type="PANTHER" id="PTHR39210">
    <property type="entry name" value="HEPARIN-SULFATE LYASE"/>
    <property type="match status" value="1"/>
</dbReference>
<comment type="subcellular location">
    <subcellularLocation>
        <location evidence="1">Periplasm</location>
    </subcellularLocation>
</comment>
<keyword evidence="3" id="KW-0574">Periplasm</keyword>
<dbReference type="EMBL" id="JDYK01000007">
    <property type="protein sequence ID" value="EWS81505.1"/>
    <property type="molecule type" value="Genomic_DNA"/>
</dbReference>
<organism evidence="8 9">
    <name type="scientific">Brachybacterium phenoliresistens</name>
    <dbReference type="NCBI Taxonomy" id="396014"/>
    <lineage>
        <taxon>Bacteria</taxon>
        <taxon>Bacillati</taxon>
        <taxon>Actinomycetota</taxon>
        <taxon>Actinomycetes</taxon>
        <taxon>Micrococcales</taxon>
        <taxon>Dermabacteraceae</taxon>
        <taxon>Brachybacterium</taxon>
    </lineage>
</organism>
<evidence type="ECO:0000259" key="7">
    <source>
        <dbReference type="Pfam" id="PF16889"/>
    </source>
</evidence>
<dbReference type="STRING" id="396014.BF93_16495"/>
<evidence type="ECO:0000313" key="9">
    <source>
        <dbReference type="Proteomes" id="UP000023067"/>
    </source>
</evidence>
<feature type="domain" description="Heparin-sulfate lyase N-terminal" evidence="7">
    <location>
        <begin position="94"/>
        <end position="316"/>
    </location>
</feature>
<feature type="compositionally biased region" description="Polar residues" evidence="5">
    <location>
        <begin position="1"/>
        <end position="10"/>
    </location>
</feature>
<keyword evidence="9" id="KW-1185">Reference proteome</keyword>
<dbReference type="SUPFAM" id="SSF48230">
    <property type="entry name" value="Chondroitin AC/alginate lyase"/>
    <property type="match status" value="1"/>
</dbReference>
<dbReference type="Pfam" id="PF07940">
    <property type="entry name" value="Hepar_II_III_C"/>
    <property type="match status" value="1"/>
</dbReference>
<evidence type="ECO:0000256" key="3">
    <source>
        <dbReference type="ARBA" id="ARBA00022764"/>
    </source>
</evidence>
<dbReference type="InterPro" id="IPR031680">
    <property type="entry name" value="Hepar_II_III_N"/>
</dbReference>
<dbReference type="Gene3D" id="2.70.98.70">
    <property type="match status" value="1"/>
</dbReference>
<dbReference type="InterPro" id="IPR012480">
    <property type="entry name" value="Hepar_II_III_C"/>
</dbReference>
<feature type="region of interest" description="Disordered" evidence="5">
    <location>
        <begin position="1"/>
        <end position="27"/>
    </location>
</feature>
<dbReference type="RefSeq" id="WP_038371984.1">
    <property type="nucleotide sequence ID" value="NZ_KK069992.1"/>
</dbReference>
<name>Z9JT15_9MICO</name>
<dbReference type="eggNOG" id="COG0438">
    <property type="taxonomic scope" value="Bacteria"/>
</dbReference>
<evidence type="ECO:0000313" key="8">
    <source>
        <dbReference type="EMBL" id="EWS81505.1"/>
    </source>
</evidence>
<evidence type="ECO:0000256" key="4">
    <source>
        <dbReference type="ARBA" id="ARBA00023239"/>
    </source>
</evidence>
<dbReference type="InterPro" id="IPR008929">
    <property type="entry name" value="Chondroitin_lyas"/>
</dbReference>
<evidence type="ECO:0000259" key="6">
    <source>
        <dbReference type="Pfam" id="PF07940"/>
    </source>
</evidence>
<dbReference type="Gene3D" id="1.50.10.100">
    <property type="entry name" value="Chondroitin AC/alginate lyase"/>
    <property type="match status" value="1"/>
</dbReference>
<dbReference type="AlphaFoldDB" id="Z9JT15"/>
<sequence length="605" mass="67719">MSDSLRSVPSDTAADTPGPEGPAPAPADLVARSRDALRERGVDLDQALTALREAPLPDLTGWFTISRSRQDPRAVLETGWRFAKFEPVPVAALTDWSRYGREHRSWGFHLHAFEFMDPLLRAADEEDGGRWLDEAVRIALSWISLHRDADDEADPMVWYDMSQSLRTPRLIALALRAARREDLRDHTVVLAEALAWHLDELHEDRAFNPRNNHGFYTAVSQVHAAKHLGMLPDAPRTAEEGEERLARMARSQFGPDGVHLEHSPDYHRMLLNSFELAVRDGLIEDEEIRGRIERAAQVLGWMVQPDGTMLQFGDSPATPVVASTAESIDPQTRFILTDGAHGEPATQELAVYPDGGYAFVRSPQPSRPGELSQGGYLAFSAAFHSRAHKHADDLNVVWFDRGRQILTDAGRFGYGELLGRDSPLREEGYYYAAPERQYVESTMAHNTLMLDGRNQRRHGRQPYGSGLGECLDKGGRFDLSGRVRHEDYVHRRRVVYIPGRELRLLDAVHSGADHVREGTVWLNVDGGFELESVGEEIVLIAPGPGEPVRLSITGPGTPIEPVRGQREPMRGWRSRVDRDLEPTWSLGFTFPIDTRASVTTTLRLS</sequence>
<keyword evidence="4" id="KW-0456">Lyase</keyword>
<gene>
    <name evidence="8" type="ORF">BF93_16495</name>
</gene>
<reference evidence="8 9" key="1">
    <citation type="submission" date="2014-02" db="EMBL/GenBank/DDBJ databases">
        <title>Genome sequence of Brachybacterium phenoliresistens strain W13A50.</title>
        <authorList>
            <person name="Wang X."/>
        </authorList>
    </citation>
    <scope>NUCLEOTIDE SEQUENCE [LARGE SCALE GENOMIC DNA]</scope>
    <source>
        <strain evidence="8 9">W13A50</strain>
    </source>
</reference>
<dbReference type="PATRIC" id="fig|396014.3.peg.1644"/>
<evidence type="ECO:0000256" key="1">
    <source>
        <dbReference type="ARBA" id="ARBA00004418"/>
    </source>
</evidence>
<comment type="caution">
    <text evidence="8">The sequence shown here is derived from an EMBL/GenBank/DDBJ whole genome shotgun (WGS) entry which is preliminary data.</text>
</comment>
<keyword evidence="2" id="KW-0732">Signal</keyword>